<accession>A0ABY3V1C2</accession>
<keyword evidence="1" id="KW-0805">Transcription regulation</keyword>
<reference evidence="4" key="1">
    <citation type="submission" date="2022-08" db="EMBL/GenBank/DDBJ databases">
        <title>Complete genome sequence of 14 non-tuberculosis mycobacteria type-strains.</title>
        <authorList>
            <person name="Igarashi Y."/>
            <person name="Osugi A."/>
            <person name="Mitarai S."/>
        </authorList>
    </citation>
    <scope>NUCLEOTIDE SEQUENCE</scope>
    <source>
        <strain evidence="4">ATCC 51985</strain>
    </source>
</reference>
<dbReference type="Pfam" id="PF01965">
    <property type="entry name" value="DJ-1_PfpI"/>
    <property type="match status" value="1"/>
</dbReference>
<gene>
    <name evidence="4" type="ORF">MJO58_05435</name>
</gene>
<name>A0ABY3V1C2_MYCLN</name>
<dbReference type="InterPro" id="IPR052158">
    <property type="entry name" value="INH-QAR"/>
</dbReference>
<feature type="domain" description="HTH araC/xylS-type" evidence="3">
    <location>
        <begin position="218"/>
        <end position="316"/>
    </location>
</feature>
<protein>
    <submittedName>
        <fullName evidence="4">Helix-turn-helix domain-containing protein</fullName>
    </submittedName>
</protein>
<proteinExistence type="predicted"/>
<dbReference type="Gene3D" id="1.10.10.60">
    <property type="entry name" value="Homeodomain-like"/>
    <property type="match status" value="1"/>
</dbReference>
<dbReference type="SMART" id="SM00342">
    <property type="entry name" value="HTH_ARAC"/>
    <property type="match status" value="1"/>
</dbReference>
<dbReference type="SUPFAM" id="SSF52317">
    <property type="entry name" value="Class I glutamine amidotransferase-like"/>
    <property type="match status" value="1"/>
</dbReference>
<dbReference type="PANTHER" id="PTHR43130">
    <property type="entry name" value="ARAC-FAMILY TRANSCRIPTIONAL REGULATOR"/>
    <property type="match status" value="1"/>
</dbReference>
<evidence type="ECO:0000313" key="4">
    <source>
        <dbReference type="EMBL" id="ULP43423.1"/>
    </source>
</evidence>
<evidence type="ECO:0000256" key="2">
    <source>
        <dbReference type="ARBA" id="ARBA00023163"/>
    </source>
</evidence>
<keyword evidence="2" id="KW-0804">Transcription</keyword>
<keyword evidence="5" id="KW-1185">Reference proteome</keyword>
<evidence type="ECO:0000256" key="1">
    <source>
        <dbReference type="ARBA" id="ARBA00023015"/>
    </source>
</evidence>
<dbReference type="InterPro" id="IPR002818">
    <property type="entry name" value="DJ-1/PfpI"/>
</dbReference>
<dbReference type="SUPFAM" id="SSF46689">
    <property type="entry name" value="Homeodomain-like"/>
    <property type="match status" value="2"/>
</dbReference>
<dbReference type="PANTHER" id="PTHR43130:SF3">
    <property type="entry name" value="HTH-TYPE TRANSCRIPTIONAL REGULATOR RV1931C"/>
    <property type="match status" value="1"/>
</dbReference>
<dbReference type="Pfam" id="PF12833">
    <property type="entry name" value="HTH_18"/>
    <property type="match status" value="1"/>
</dbReference>
<dbReference type="Proteomes" id="UP001055171">
    <property type="component" value="Chromosome"/>
</dbReference>
<evidence type="ECO:0000259" key="3">
    <source>
        <dbReference type="PROSITE" id="PS01124"/>
    </source>
</evidence>
<organism evidence="4 5">
    <name type="scientific">Mycobacterium lentiflavum</name>
    <dbReference type="NCBI Taxonomy" id="141349"/>
    <lineage>
        <taxon>Bacteria</taxon>
        <taxon>Bacillati</taxon>
        <taxon>Actinomycetota</taxon>
        <taxon>Actinomycetes</taxon>
        <taxon>Mycobacteriales</taxon>
        <taxon>Mycobacteriaceae</taxon>
        <taxon>Mycobacterium</taxon>
        <taxon>Mycobacterium simiae complex</taxon>
    </lineage>
</organism>
<dbReference type="CDD" id="cd03137">
    <property type="entry name" value="GATase1_AraC_1"/>
    <property type="match status" value="1"/>
</dbReference>
<dbReference type="InterPro" id="IPR009057">
    <property type="entry name" value="Homeodomain-like_sf"/>
</dbReference>
<dbReference type="InterPro" id="IPR018060">
    <property type="entry name" value="HTH_AraC"/>
</dbReference>
<sequence length="334" mass="36530">MARDANAIAVVLFDRAPMFETAVPLNVFGADHTDAGVPAFRLLVIAGEKGLLTTTGGLIVEAPFDLDALSEASIVVLPSWRDPAERPPEPALAAIRAAHADGATIVSFCLGGFVLAATGLLDGRRAVMHWFHTPTLAAMYPEIRVDGEALFSDDGDIVTAAGTGAALDACLHVIERIWDQNAVTVISQRMIMAPRRVGTRPQLRYLAPSKTGSSSAVAQVMTFAMDHIAEPFGVDELARKAGLSRRTFDRHFRDLAGMPAMQWLVWQRVFRAQRLLEESGDPIEDIARRSGFKNPLSLRRQFYRHLGVSPMHYRKQHGRTTAARAASRLAEIDR</sequence>
<dbReference type="PROSITE" id="PS01124">
    <property type="entry name" value="HTH_ARAC_FAMILY_2"/>
    <property type="match status" value="1"/>
</dbReference>
<dbReference type="RefSeq" id="WP_239722217.1">
    <property type="nucleotide sequence ID" value="NZ_CP092423.2"/>
</dbReference>
<dbReference type="EMBL" id="CP092423">
    <property type="protein sequence ID" value="ULP43423.1"/>
    <property type="molecule type" value="Genomic_DNA"/>
</dbReference>
<evidence type="ECO:0000313" key="5">
    <source>
        <dbReference type="Proteomes" id="UP001055171"/>
    </source>
</evidence>
<dbReference type="InterPro" id="IPR029062">
    <property type="entry name" value="Class_I_gatase-like"/>
</dbReference>
<dbReference type="Gene3D" id="3.40.50.880">
    <property type="match status" value="1"/>
</dbReference>